<proteinExistence type="predicted"/>
<evidence type="ECO:0000313" key="3">
    <source>
        <dbReference type="EMBL" id="OAO90144.1"/>
    </source>
</evidence>
<feature type="transmembrane region" description="Helical" evidence="2">
    <location>
        <begin position="6"/>
        <end position="25"/>
    </location>
</feature>
<evidence type="ECO:0000313" key="4">
    <source>
        <dbReference type="Proteomes" id="UP000078284"/>
    </source>
</evidence>
<feature type="compositionally biased region" description="Low complexity" evidence="1">
    <location>
        <begin position="57"/>
        <end position="71"/>
    </location>
</feature>
<keyword evidence="2" id="KW-0472">Membrane</keyword>
<dbReference type="ExpressionAtlas" id="A0A178UA70">
    <property type="expression patterns" value="baseline and differential"/>
</dbReference>
<keyword evidence="2" id="KW-1133">Transmembrane helix</keyword>
<gene>
    <name evidence="3" type="ordered locus">AXX17_At5g54950</name>
</gene>
<name>A0A178UA70_ARATH</name>
<dbReference type="EMBL" id="LUHQ01000005">
    <property type="protein sequence ID" value="OAO90144.1"/>
    <property type="molecule type" value="Genomic_DNA"/>
</dbReference>
<protein>
    <recommendedName>
        <fullName evidence="5">Transmembrane protein</fullName>
    </recommendedName>
</protein>
<comment type="caution">
    <text evidence="3">The sequence shown here is derived from an EMBL/GenBank/DDBJ whole genome shotgun (WGS) entry which is preliminary data.</text>
</comment>
<keyword evidence="2" id="KW-0812">Transmembrane</keyword>
<feature type="compositionally biased region" description="Basic and acidic residues" evidence="1">
    <location>
        <begin position="165"/>
        <end position="174"/>
    </location>
</feature>
<feature type="region of interest" description="Disordered" evidence="1">
    <location>
        <begin position="141"/>
        <end position="191"/>
    </location>
</feature>
<feature type="region of interest" description="Disordered" evidence="1">
    <location>
        <begin position="47"/>
        <end position="71"/>
    </location>
</feature>
<evidence type="ECO:0008006" key="5">
    <source>
        <dbReference type="Google" id="ProtNLM"/>
    </source>
</evidence>
<dbReference type="Proteomes" id="UP000078284">
    <property type="component" value="Chromosome 5"/>
</dbReference>
<reference evidence="4" key="1">
    <citation type="journal article" date="2016" name="Proc. Natl. Acad. Sci. U.S.A.">
        <title>Chromosome-level assembly of Arabidopsis thaliana Ler reveals the extent of translocation and inversion polymorphisms.</title>
        <authorList>
            <person name="Zapata L."/>
            <person name="Ding J."/>
            <person name="Willing E.M."/>
            <person name="Hartwig B."/>
            <person name="Bezdan D."/>
            <person name="Jiao W.B."/>
            <person name="Patel V."/>
            <person name="Velikkakam James G."/>
            <person name="Koornneef M."/>
            <person name="Ossowski S."/>
            <person name="Schneeberger K."/>
        </authorList>
    </citation>
    <scope>NUCLEOTIDE SEQUENCE [LARGE SCALE GENOMIC DNA]</scope>
    <source>
        <strain evidence="4">cv. Landsberg erecta</strain>
    </source>
</reference>
<feature type="compositionally biased region" description="Polar residues" evidence="1">
    <location>
        <begin position="177"/>
        <end position="191"/>
    </location>
</feature>
<accession>A0A178UA70</accession>
<dbReference type="AlphaFoldDB" id="A0A178UA70"/>
<sequence length="191" mass="21591">MFYVYGFYWAILKIKIMIFSSPYLGPFSKKPNPFIFLTHSSRHQPPPNDHLYHHGTKSSSSSTKSSSSSTSTETTAASISSSSPWRWIHSFVADLELFFLERILAVKFGCLCSGGKKMINKNRIGSGPRILVLFHRLQDPEYPGLADTDPETEMTDPPDTDPDPDTSKIPDIRIRNRPNSQPFNIKTCQYS</sequence>
<evidence type="ECO:0000256" key="1">
    <source>
        <dbReference type="SAM" id="MobiDB-lite"/>
    </source>
</evidence>
<evidence type="ECO:0000256" key="2">
    <source>
        <dbReference type="SAM" id="Phobius"/>
    </source>
</evidence>
<organism evidence="3 4">
    <name type="scientific">Arabidopsis thaliana</name>
    <name type="common">Mouse-ear cress</name>
    <dbReference type="NCBI Taxonomy" id="3702"/>
    <lineage>
        <taxon>Eukaryota</taxon>
        <taxon>Viridiplantae</taxon>
        <taxon>Streptophyta</taxon>
        <taxon>Embryophyta</taxon>
        <taxon>Tracheophyta</taxon>
        <taxon>Spermatophyta</taxon>
        <taxon>Magnoliopsida</taxon>
        <taxon>eudicotyledons</taxon>
        <taxon>Gunneridae</taxon>
        <taxon>Pentapetalae</taxon>
        <taxon>rosids</taxon>
        <taxon>malvids</taxon>
        <taxon>Brassicales</taxon>
        <taxon>Brassicaceae</taxon>
        <taxon>Camelineae</taxon>
        <taxon>Arabidopsis</taxon>
    </lineage>
</organism>
<feature type="compositionally biased region" description="Acidic residues" evidence="1">
    <location>
        <begin position="148"/>
        <end position="164"/>
    </location>
</feature>